<keyword evidence="9" id="KW-0862">Zinc</keyword>
<comment type="caution">
    <text evidence="15">The sequence shown here is derived from an EMBL/GenBank/DDBJ whole genome shotgun (WGS) entry which is preliminary data.</text>
</comment>
<comment type="cofactor">
    <cofactor evidence="1">
        <name>Zn(2+)</name>
        <dbReference type="ChEBI" id="CHEBI:29105"/>
    </cofactor>
</comment>
<feature type="domain" description="Peptidase M50" evidence="14">
    <location>
        <begin position="64"/>
        <end position="122"/>
    </location>
</feature>
<dbReference type="GO" id="GO:0005886">
    <property type="term" value="C:plasma membrane"/>
    <property type="evidence" value="ECO:0007669"/>
    <property type="project" value="UniProtKB-SubCell"/>
</dbReference>
<accession>A0A645JC64</accession>
<keyword evidence="12 13" id="KW-0472">Membrane</keyword>
<evidence type="ECO:0000313" key="15">
    <source>
        <dbReference type="EMBL" id="MPN60339.1"/>
    </source>
</evidence>
<dbReference type="GO" id="GO:0006508">
    <property type="term" value="P:proteolysis"/>
    <property type="evidence" value="ECO:0007669"/>
    <property type="project" value="UniProtKB-KW"/>
</dbReference>
<dbReference type="InterPro" id="IPR052348">
    <property type="entry name" value="Metallopeptidase_M50B"/>
</dbReference>
<evidence type="ECO:0000256" key="6">
    <source>
        <dbReference type="ARBA" id="ARBA00022692"/>
    </source>
</evidence>
<name>A0A645JC64_9ZZZZ</name>
<dbReference type="Pfam" id="PF02163">
    <property type="entry name" value="Peptidase_M50"/>
    <property type="match status" value="1"/>
</dbReference>
<evidence type="ECO:0000256" key="1">
    <source>
        <dbReference type="ARBA" id="ARBA00001947"/>
    </source>
</evidence>
<evidence type="ECO:0000256" key="3">
    <source>
        <dbReference type="ARBA" id="ARBA00007931"/>
    </source>
</evidence>
<keyword evidence="5" id="KW-0645">Protease</keyword>
<dbReference type="PANTHER" id="PTHR35864">
    <property type="entry name" value="ZINC METALLOPROTEASE MJ0611-RELATED"/>
    <property type="match status" value="1"/>
</dbReference>
<dbReference type="InterPro" id="IPR044537">
    <property type="entry name" value="Rip2-like"/>
</dbReference>
<feature type="transmembrane region" description="Helical" evidence="13">
    <location>
        <begin position="62"/>
        <end position="84"/>
    </location>
</feature>
<keyword evidence="11" id="KW-0482">Metalloprotease</keyword>
<evidence type="ECO:0000256" key="4">
    <source>
        <dbReference type="ARBA" id="ARBA00022475"/>
    </source>
</evidence>
<evidence type="ECO:0000256" key="5">
    <source>
        <dbReference type="ARBA" id="ARBA00022670"/>
    </source>
</evidence>
<keyword evidence="6 13" id="KW-0812">Transmembrane</keyword>
<protein>
    <recommendedName>
        <fullName evidence="14">Peptidase M50 domain-containing protein</fullName>
    </recommendedName>
</protein>
<dbReference type="InterPro" id="IPR008915">
    <property type="entry name" value="Peptidase_M50"/>
</dbReference>
<organism evidence="15">
    <name type="scientific">bioreactor metagenome</name>
    <dbReference type="NCBI Taxonomy" id="1076179"/>
    <lineage>
        <taxon>unclassified sequences</taxon>
        <taxon>metagenomes</taxon>
        <taxon>ecological metagenomes</taxon>
    </lineage>
</organism>
<comment type="subcellular location">
    <subcellularLocation>
        <location evidence="2">Cell membrane</location>
        <topology evidence="2">Multi-pass membrane protein</topology>
    </subcellularLocation>
</comment>
<dbReference type="AlphaFoldDB" id="A0A645JC64"/>
<evidence type="ECO:0000259" key="14">
    <source>
        <dbReference type="Pfam" id="PF02163"/>
    </source>
</evidence>
<evidence type="ECO:0000256" key="8">
    <source>
        <dbReference type="ARBA" id="ARBA00022801"/>
    </source>
</evidence>
<evidence type="ECO:0000256" key="11">
    <source>
        <dbReference type="ARBA" id="ARBA00023049"/>
    </source>
</evidence>
<evidence type="ECO:0000256" key="13">
    <source>
        <dbReference type="SAM" id="Phobius"/>
    </source>
</evidence>
<dbReference type="CDD" id="cd06158">
    <property type="entry name" value="S2P-M50_like_1"/>
    <property type="match status" value="1"/>
</dbReference>
<proteinExistence type="inferred from homology"/>
<feature type="transmembrane region" description="Helical" evidence="13">
    <location>
        <begin position="28"/>
        <end position="50"/>
    </location>
</feature>
<sequence length="149" mass="17127">MMVFTRFGWAKPVPVNPMNFRGNRKTGMLLVALAGPLTNLCLAYMTALVIRVVQKGWIPYNPYFYTFFYLFFTINLILASFNLIPLPPLDGSKILAGLLPYRFSRYIYSMERYSMLILIALVFTGVLSRIYLPIYQGLANVIMRLTGIY</sequence>
<gene>
    <name evidence="15" type="ORF">SDC9_208067</name>
</gene>
<keyword evidence="7" id="KW-0479">Metal-binding</keyword>
<keyword evidence="8" id="KW-0378">Hydrolase</keyword>
<evidence type="ECO:0000256" key="7">
    <source>
        <dbReference type="ARBA" id="ARBA00022723"/>
    </source>
</evidence>
<feature type="transmembrane region" description="Helical" evidence="13">
    <location>
        <begin position="113"/>
        <end position="132"/>
    </location>
</feature>
<dbReference type="GO" id="GO:0008237">
    <property type="term" value="F:metallopeptidase activity"/>
    <property type="evidence" value="ECO:0007669"/>
    <property type="project" value="UniProtKB-KW"/>
</dbReference>
<dbReference type="EMBL" id="VSSQ01135472">
    <property type="protein sequence ID" value="MPN60339.1"/>
    <property type="molecule type" value="Genomic_DNA"/>
</dbReference>
<dbReference type="PANTHER" id="PTHR35864:SF1">
    <property type="entry name" value="ZINC METALLOPROTEASE YWHC-RELATED"/>
    <property type="match status" value="1"/>
</dbReference>
<keyword evidence="4" id="KW-1003">Cell membrane</keyword>
<keyword evidence="10 13" id="KW-1133">Transmembrane helix</keyword>
<dbReference type="GO" id="GO:0046872">
    <property type="term" value="F:metal ion binding"/>
    <property type="evidence" value="ECO:0007669"/>
    <property type="project" value="UniProtKB-KW"/>
</dbReference>
<evidence type="ECO:0000256" key="10">
    <source>
        <dbReference type="ARBA" id="ARBA00022989"/>
    </source>
</evidence>
<comment type="similarity">
    <text evidence="3">Belongs to the peptidase M50B family.</text>
</comment>
<evidence type="ECO:0000256" key="2">
    <source>
        <dbReference type="ARBA" id="ARBA00004651"/>
    </source>
</evidence>
<evidence type="ECO:0000256" key="9">
    <source>
        <dbReference type="ARBA" id="ARBA00022833"/>
    </source>
</evidence>
<reference evidence="15" key="1">
    <citation type="submission" date="2019-08" db="EMBL/GenBank/DDBJ databases">
        <authorList>
            <person name="Kucharzyk K."/>
            <person name="Murdoch R.W."/>
            <person name="Higgins S."/>
            <person name="Loffler F."/>
        </authorList>
    </citation>
    <scope>NUCLEOTIDE SEQUENCE</scope>
</reference>
<evidence type="ECO:0000256" key="12">
    <source>
        <dbReference type="ARBA" id="ARBA00023136"/>
    </source>
</evidence>